<keyword evidence="6" id="KW-0460">Magnesium</keyword>
<dbReference type="PANTHER" id="PTHR12318">
    <property type="entry name" value="TESTOSTERONE-REGULATED PROTEIN RP2"/>
    <property type="match status" value="1"/>
</dbReference>
<dbReference type="PROSITE" id="PS51462">
    <property type="entry name" value="NUDIX"/>
    <property type="match status" value="1"/>
</dbReference>
<reference evidence="9 10" key="1">
    <citation type="submission" date="2018-04" db="EMBL/GenBank/DDBJ databases">
        <title>The genome of golden apple snail Pomacea canaliculata provides insight into stress tolerance and invasive adaptation.</title>
        <authorList>
            <person name="Liu C."/>
            <person name="Liu B."/>
            <person name="Ren Y."/>
            <person name="Zhang Y."/>
            <person name="Wang H."/>
            <person name="Li S."/>
            <person name="Jiang F."/>
            <person name="Yin L."/>
            <person name="Zhang G."/>
            <person name="Qian W."/>
            <person name="Fan W."/>
        </authorList>
    </citation>
    <scope>NUCLEOTIDE SEQUENCE [LARGE SCALE GENOMIC DNA]</scope>
    <source>
        <strain evidence="9">SZHN2017</strain>
        <tissue evidence="9">Muscle</tissue>
    </source>
</reference>
<evidence type="ECO:0000313" key="9">
    <source>
        <dbReference type="EMBL" id="PVD23001.1"/>
    </source>
</evidence>
<evidence type="ECO:0000256" key="4">
    <source>
        <dbReference type="ARBA" id="ARBA00022723"/>
    </source>
</evidence>
<keyword evidence="5" id="KW-0378">Hydrolase</keyword>
<feature type="domain" description="Nudix hydrolase" evidence="8">
    <location>
        <begin position="1"/>
        <end position="222"/>
    </location>
</feature>
<dbReference type="Gene3D" id="3.90.79.10">
    <property type="entry name" value="Nucleoside Triphosphate Pyrophosphohydrolase"/>
    <property type="match status" value="1"/>
</dbReference>
<sequence>MLLLKRSPKSKFMPNMYVFPGGVAADVDFSSEWIGVFDFLGRDQRQNIFDFLQRGGEGTPMFSRIREPKFSNIPSEVAFRICAIRETFEESGVLLVRDASKNRDNWWPNLWDKPSEAGFIKDQSVINEWRSKVDKDPEEFLRMCQKLKLVPDVWSLYEWSNWLTPTFEGRRFDTAFFICCVQGKPHAVEDEGETVHSQWTSPSFLLSQYKDGKANIAPPQLYESFRLIRFNISDLLKFSWHRSQYRVGRWLPVLISCADGSMMLMPGDSLYPADVKPRKCQIAGDENPVSFILTSKLVCSYAQQLEFFVKNIVELASSNQDHNQLLRSKQKYPKLISVVHRILQV</sequence>
<evidence type="ECO:0000256" key="3">
    <source>
        <dbReference type="ARBA" id="ARBA00005582"/>
    </source>
</evidence>
<dbReference type="PANTHER" id="PTHR12318:SF0">
    <property type="entry name" value="ACYL-COENZYME A DIPHOSPHATASE NUDT19"/>
    <property type="match status" value="1"/>
</dbReference>
<dbReference type="GO" id="GO:0005739">
    <property type="term" value="C:mitochondrion"/>
    <property type="evidence" value="ECO:0007669"/>
    <property type="project" value="TreeGrafter"/>
</dbReference>
<dbReference type="GO" id="GO:0016818">
    <property type="term" value="F:hydrolase activity, acting on acid anhydrides, in phosphorus-containing anhydrides"/>
    <property type="evidence" value="ECO:0007669"/>
    <property type="project" value="InterPro"/>
</dbReference>
<keyword evidence="7" id="KW-0464">Manganese</keyword>
<keyword evidence="4" id="KW-0479">Metal-binding</keyword>
<comment type="similarity">
    <text evidence="3">Belongs to the Nudix hydrolase family.</text>
</comment>
<accession>A0A2T7NPA7</accession>
<keyword evidence="10" id="KW-1185">Reference proteome</keyword>
<dbReference type="STRING" id="400727.A0A2T7NPA7"/>
<dbReference type="GO" id="GO:0046872">
    <property type="term" value="F:metal ion binding"/>
    <property type="evidence" value="ECO:0007669"/>
    <property type="project" value="UniProtKB-KW"/>
</dbReference>
<proteinExistence type="inferred from homology"/>
<dbReference type="Proteomes" id="UP000245119">
    <property type="component" value="Linkage Group LG10"/>
</dbReference>
<dbReference type="SUPFAM" id="SSF55811">
    <property type="entry name" value="Nudix"/>
    <property type="match status" value="1"/>
</dbReference>
<evidence type="ECO:0000256" key="5">
    <source>
        <dbReference type="ARBA" id="ARBA00022801"/>
    </source>
</evidence>
<dbReference type="OrthoDB" id="1695362at2759"/>
<gene>
    <name evidence="9" type="ORF">C0Q70_16262</name>
</gene>
<comment type="cofactor">
    <cofactor evidence="1">
        <name>Mn(2+)</name>
        <dbReference type="ChEBI" id="CHEBI:29035"/>
    </cofactor>
</comment>
<dbReference type="CDD" id="cd18870">
    <property type="entry name" value="NUDIX_AcylCoAdiphos_Nudt19"/>
    <property type="match status" value="1"/>
</dbReference>
<protein>
    <recommendedName>
        <fullName evidence="8">Nudix hydrolase domain-containing protein</fullName>
    </recommendedName>
</protein>
<dbReference type="InterPro" id="IPR039121">
    <property type="entry name" value="NUDT19"/>
</dbReference>
<name>A0A2T7NPA7_POMCA</name>
<comment type="cofactor">
    <cofactor evidence="2">
        <name>Mg(2+)</name>
        <dbReference type="ChEBI" id="CHEBI:18420"/>
    </cofactor>
</comment>
<evidence type="ECO:0000256" key="2">
    <source>
        <dbReference type="ARBA" id="ARBA00001946"/>
    </source>
</evidence>
<dbReference type="AlphaFoldDB" id="A0A2T7NPA7"/>
<evidence type="ECO:0000256" key="7">
    <source>
        <dbReference type="ARBA" id="ARBA00023211"/>
    </source>
</evidence>
<organism evidence="9 10">
    <name type="scientific">Pomacea canaliculata</name>
    <name type="common">Golden apple snail</name>
    <dbReference type="NCBI Taxonomy" id="400727"/>
    <lineage>
        <taxon>Eukaryota</taxon>
        <taxon>Metazoa</taxon>
        <taxon>Spiralia</taxon>
        <taxon>Lophotrochozoa</taxon>
        <taxon>Mollusca</taxon>
        <taxon>Gastropoda</taxon>
        <taxon>Caenogastropoda</taxon>
        <taxon>Architaenioglossa</taxon>
        <taxon>Ampullarioidea</taxon>
        <taxon>Ampullariidae</taxon>
        <taxon>Pomacea</taxon>
    </lineage>
</organism>
<evidence type="ECO:0000256" key="1">
    <source>
        <dbReference type="ARBA" id="ARBA00001936"/>
    </source>
</evidence>
<dbReference type="EMBL" id="PZQS01000010">
    <property type="protein sequence ID" value="PVD23001.1"/>
    <property type="molecule type" value="Genomic_DNA"/>
</dbReference>
<evidence type="ECO:0000256" key="6">
    <source>
        <dbReference type="ARBA" id="ARBA00022842"/>
    </source>
</evidence>
<dbReference type="InterPro" id="IPR015797">
    <property type="entry name" value="NUDIX_hydrolase-like_dom_sf"/>
</dbReference>
<evidence type="ECO:0000259" key="8">
    <source>
        <dbReference type="PROSITE" id="PS51462"/>
    </source>
</evidence>
<evidence type="ECO:0000313" key="10">
    <source>
        <dbReference type="Proteomes" id="UP000245119"/>
    </source>
</evidence>
<comment type="caution">
    <text evidence="9">The sequence shown here is derived from an EMBL/GenBank/DDBJ whole genome shotgun (WGS) entry which is preliminary data.</text>
</comment>
<dbReference type="InterPro" id="IPR000086">
    <property type="entry name" value="NUDIX_hydrolase_dom"/>
</dbReference>